<reference evidence="2 3" key="1">
    <citation type="submission" date="2018-04" db="EMBL/GenBank/DDBJ databases">
        <title>Thalassorhabdus spongiae gen. nov., sp. nov., isolated from a marine sponge in South-West Iceland.</title>
        <authorList>
            <person name="Knobloch S."/>
            <person name="Daussin A."/>
            <person name="Johannsson R."/>
            <person name="Marteinsson V.T."/>
        </authorList>
    </citation>
    <scope>NUCLEOTIDE SEQUENCE [LARGE SCALE GENOMIC DNA]</scope>
    <source>
        <strain evidence="2 3">Hp12</strain>
    </source>
</reference>
<dbReference type="Proteomes" id="UP000244906">
    <property type="component" value="Unassembled WGS sequence"/>
</dbReference>
<feature type="domain" description="TOTE conflict systems S1/CSD-like" evidence="1">
    <location>
        <begin position="409"/>
        <end position="464"/>
    </location>
</feature>
<dbReference type="InterPro" id="IPR054427">
    <property type="entry name" value="S1CSD-TOTE-2"/>
</dbReference>
<dbReference type="EMBL" id="QDDL01000009">
    <property type="protein sequence ID" value="PVZ65653.1"/>
    <property type="molecule type" value="Genomic_DNA"/>
</dbReference>
<dbReference type="InterPro" id="IPR054283">
    <property type="entry name" value="DUF7017"/>
</dbReference>
<evidence type="ECO:0000313" key="3">
    <source>
        <dbReference type="Proteomes" id="UP000244906"/>
    </source>
</evidence>
<accession>A0A2V1GX96</accession>
<comment type="caution">
    <text evidence="2">The sequence shown here is derived from an EMBL/GenBank/DDBJ whole genome shotgun (WGS) entry which is preliminary data.</text>
</comment>
<organism evidence="2 3">
    <name type="scientific">Pelagibaculum spongiae</name>
    <dbReference type="NCBI Taxonomy" id="2080658"/>
    <lineage>
        <taxon>Bacteria</taxon>
        <taxon>Pseudomonadati</taxon>
        <taxon>Pseudomonadota</taxon>
        <taxon>Gammaproteobacteria</taxon>
        <taxon>Oceanospirillales</taxon>
        <taxon>Pelagibaculum</taxon>
    </lineage>
</organism>
<gene>
    <name evidence="2" type="ORF">DC094_17355</name>
</gene>
<name>A0A2V1GX96_9GAMM</name>
<evidence type="ECO:0000313" key="2">
    <source>
        <dbReference type="EMBL" id="PVZ65653.1"/>
    </source>
</evidence>
<dbReference type="Pfam" id="PF22707">
    <property type="entry name" value="S1CSD-TOTE-2"/>
    <property type="match status" value="1"/>
</dbReference>
<sequence>MEQPFKVINQLRKEGRLDEAWNIGCPAVQENPQDRYLKGAFFWVCYAYLKQVQGPIYERGKANGNFLPNQVEAERINFLLDWINWLSIPAGGYEHRSLLLTCQKNLEDFPKLVLLLFSCRQGLFEAGDKAPYQSNRGESPSLMLSFARKVANCWLNNEQARQIELSDLRQFFSQVRREAGDRQHIIWLDYDEAKCLISAGNFDDARAFIIPVLKKKQSESWAWGALADTYVKTDPDTAITLFAQGINHSHDEKFALKLLTGITPLLASCGYVQQASMCIQRAVACYQSNGWKIKNDLTQFQQQPWFDASVDITELPPFLQQKAQGALDLLLGPARKACGLVVNLHKSGKGLHLYLSAQVSVSVPLRLIKSRVTPNVGDYLLATLAGEGEETSVLAAEITSPQTIPGVETYTDELRVTDKGFGFVGDTFVPPFMVKDGMNMRAVEVVRYKDFDKKKGKLGWRALSMAACD</sequence>
<protein>
    <recommendedName>
        <fullName evidence="1">TOTE conflict systems S1/CSD-like domain-containing protein</fullName>
    </recommendedName>
</protein>
<dbReference type="SUPFAM" id="SSF48452">
    <property type="entry name" value="TPR-like"/>
    <property type="match status" value="1"/>
</dbReference>
<dbReference type="AlphaFoldDB" id="A0A2V1GX96"/>
<evidence type="ECO:0000259" key="1">
    <source>
        <dbReference type="Pfam" id="PF22707"/>
    </source>
</evidence>
<dbReference type="InterPro" id="IPR011990">
    <property type="entry name" value="TPR-like_helical_dom_sf"/>
</dbReference>
<dbReference type="RefSeq" id="WP_116688394.1">
    <property type="nucleotide sequence ID" value="NZ_CAWNYD010000009.1"/>
</dbReference>
<dbReference type="Pfam" id="PF22860">
    <property type="entry name" value="DUF7017"/>
    <property type="match status" value="1"/>
</dbReference>
<keyword evidence="3" id="KW-1185">Reference proteome</keyword>
<proteinExistence type="predicted"/>